<dbReference type="Gene3D" id="1.20.1560.10">
    <property type="entry name" value="ABC transporter type 1, transmembrane domain"/>
    <property type="match status" value="1"/>
</dbReference>
<dbReference type="RefSeq" id="WP_121442825.1">
    <property type="nucleotide sequence ID" value="NZ_RCDA01000004.1"/>
</dbReference>
<dbReference type="GO" id="GO:0015421">
    <property type="term" value="F:ABC-type oligopeptide transporter activity"/>
    <property type="evidence" value="ECO:0007669"/>
    <property type="project" value="TreeGrafter"/>
</dbReference>
<keyword evidence="2" id="KW-0813">Transport</keyword>
<keyword evidence="4 11" id="KW-0812">Transmembrane</keyword>
<dbReference type="GO" id="GO:0005886">
    <property type="term" value="C:plasma membrane"/>
    <property type="evidence" value="ECO:0007669"/>
    <property type="project" value="UniProtKB-SubCell"/>
</dbReference>
<evidence type="ECO:0000256" key="1">
    <source>
        <dbReference type="ARBA" id="ARBA00004651"/>
    </source>
</evidence>
<dbReference type="InterPro" id="IPR039421">
    <property type="entry name" value="Type_1_exporter"/>
</dbReference>
<feature type="domain" description="ABC transporter" evidence="12">
    <location>
        <begin position="352"/>
        <end position="588"/>
    </location>
</feature>
<evidence type="ECO:0000259" key="13">
    <source>
        <dbReference type="PROSITE" id="PS50929"/>
    </source>
</evidence>
<dbReference type="SUPFAM" id="SSF90123">
    <property type="entry name" value="ABC transporter transmembrane region"/>
    <property type="match status" value="1"/>
</dbReference>
<dbReference type="CDD" id="cd03251">
    <property type="entry name" value="ABCC_MsbA"/>
    <property type="match status" value="1"/>
</dbReference>
<name>A0A498BVW2_9GAMM</name>
<keyword evidence="8 11" id="KW-1133">Transmembrane helix</keyword>
<dbReference type="GO" id="GO:0034040">
    <property type="term" value="F:ATPase-coupled lipid transmembrane transporter activity"/>
    <property type="evidence" value="ECO:0007669"/>
    <property type="project" value="InterPro"/>
</dbReference>
<dbReference type="InterPro" id="IPR017871">
    <property type="entry name" value="ABC_transporter-like_CS"/>
</dbReference>
<evidence type="ECO:0000313" key="14">
    <source>
        <dbReference type="EMBL" id="RLK46987.1"/>
    </source>
</evidence>
<keyword evidence="9" id="KW-0445">Lipid transport</keyword>
<dbReference type="SMART" id="SM00382">
    <property type="entry name" value="AAA"/>
    <property type="match status" value="1"/>
</dbReference>
<feature type="transmembrane region" description="Helical" evidence="11">
    <location>
        <begin position="176"/>
        <end position="196"/>
    </location>
</feature>
<dbReference type="PROSITE" id="PS50929">
    <property type="entry name" value="ABC_TM1F"/>
    <property type="match status" value="1"/>
</dbReference>
<reference evidence="14 15" key="1">
    <citation type="submission" date="2018-10" db="EMBL/GenBank/DDBJ databases">
        <title>Genomic Encyclopedia of Type Strains, Phase IV (KMG-IV): sequencing the most valuable type-strain genomes for metagenomic binning, comparative biology and taxonomic classification.</title>
        <authorList>
            <person name="Goeker M."/>
        </authorList>
    </citation>
    <scope>NUCLEOTIDE SEQUENCE [LARGE SCALE GENOMIC DNA]</scope>
    <source>
        <strain evidence="14 15">DSM 12769</strain>
    </source>
</reference>
<evidence type="ECO:0000256" key="11">
    <source>
        <dbReference type="SAM" id="Phobius"/>
    </source>
</evidence>
<keyword evidence="7" id="KW-1278">Translocase</keyword>
<sequence>MTTASPQIKKPTHPQSENSWHLYKRIFGFIKPYWRLGVLAIVCMILAAAGQAAFAWIIQPLVDGTFIEQDPSARVWVPAALVGIFLFHGATTFASDYTVAWVGRRVVKDVRQAVFEQYLRLPTSFFDKNSPGTLLAKLTYNVNQISAAASKAIVVLVRDTFTVIFLLAYMTYLSGWLVLIVFGLGPLVAVVVTAANKRFRKLSRRMQTSVGEYAQIAEDGIRGQAEVKIFGAQGYEAERFDKTNTRHHRQLMRYKAVQAASQPLAQLGAVIALAIILYLATMDVILETITPGGMISFIAAMLLMLPPLKRVVGVNAEIQKALAAGESVFEVLDAPPEPDAGQLRLDRADGRIEFDGVAFRYPESDDWVLRDINLNIEPGQTVALVGRSGSGKTTLAGLLPRFYEPQQGEIRLDGHPLPEYRLQDLRAQLSLVNQQVVLFNDTLANNIAYGLAEKPTEAQLREVAQAANALEFIEQLPDGFDTVIGENGVMLSGGQRQRIAIARALLKNAPILILDEATSALDSESEQKIQDALEELMRGRTTLVIAHRLSTIEDADRIVVLDQGRIVETGTHEELLRKNGAYASLHRVQFSDQGA</sequence>
<dbReference type="Pfam" id="PF00005">
    <property type="entry name" value="ABC_tran"/>
    <property type="match status" value="1"/>
</dbReference>
<dbReference type="InterPro" id="IPR027417">
    <property type="entry name" value="P-loop_NTPase"/>
</dbReference>
<evidence type="ECO:0000256" key="8">
    <source>
        <dbReference type="ARBA" id="ARBA00022989"/>
    </source>
</evidence>
<dbReference type="PROSITE" id="PS50893">
    <property type="entry name" value="ABC_TRANSPORTER_2"/>
    <property type="match status" value="1"/>
</dbReference>
<gene>
    <name evidence="14" type="ORF">DFR31_2301</name>
</gene>
<keyword evidence="15" id="KW-1185">Reference proteome</keyword>
<accession>A0A498BVW2</accession>
<evidence type="ECO:0000256" key="10">
    <source>
        <dbReference type="ARBA" id="ARBA00023136"/>
    </source>
</evidence>
<evidence type="ECO:0000256" key="5">
    <source>
        <dbReference type="ARBA" id="ARBA00022741"/>
    </source>
</evidence>
<dbReference type="GO" id="GO:0016887">
    <property type="term" value="F:ATP hydrolysis activity"/>
    <property type="evidence" value="ECO:0007669"/>
    <property type="project" value="InterPro"/>
</dbReference>
<comment type="caution">
    <text evidence="14">The sequence shown here is derived from an EMBL/GenBank/DDBJ whole genome shotgun (WGS) entry which is preliminary data.</text>
</comment>
<dbReference type="InterPro" id="IPR003593">
    <property type="entry name" value="AAA+_ATPase"/>
</dbReference>
<evidence type="ECO:0000256" key="6">
    <source>
        <dbReference type="ARBA" id="ARBA00022840"/>
    </source>
</evidence>
<dbReference type="OrthoDB" id="6336411at2"/>
<feature type="transmembrane region" description="Helical" evidence="11">
    <location>
        <begin position="78"/>
        <end position="102"/>
    </location>
</feature>
<dbReference type="InterPro" id="IPR011527">
    <property type="entry name" value="ABC1_TM_dom"/>
</dbReference>
<keyword evidence="10 11" id="KW-0472">Membrane</keyword>
<dbReference type="SUPFAM" id="SSF52540">
    <property type="entry name" value="P-loop containing nucleoside triphosphate hydrolases"/>
    <property type="match status" value="1"/>
</dbReference>
<dbReference type="NCBIfam" id="TIGR02203">
    <property type="entry name" value="MsbA_lipidA"/>
    <property type="match status" value="1"/>
</dbReference>
<dbReference type="Gene3D" id="3.40.50.300">
    <property type="entry name" value="P-loop containing nucleotide triphosphate hydrolases"/>
    <property type="match status" value="1"/>
</dbReference>
<keyword evidence="5" id="KW-0547">Nucleotide-binding</keyword>
<evidence type="ECO:0000256" key="3">
    <source>
        <dbReference type="ARBA" id="ARBA00022475"/>
    </source>
</evidence>
<dbReference type="Pfam" id="PF00664">
    <property type="entry name" value="ABC_membrane"/>
    <property type="match status" value="1"/>
</dbReference>
<evidence type="ECO:0000256" key="9">
    <source>
        <dbReference type="ARBA" id="ARBA00023055"/>
    </source>
</evidence>
<dbReference type="Proteomes" id="UP000275461">
    <property type="component" value="Unassembled WGS sequence"/>
</dbReference>
<evidence type="ECO:0000259" key="12">
    <source>
        <dbReference type="PROSITE" id="PS50893"/>
    </source>
</evidence>
<dbReference type="GO" id="GO:0005524">
    <property type="term" value="F:ATP binding"/>
    <property type="evidence" value="ECO:0007669"/>
    <property type="project" value="UniProtKB-KW"/>
</dbReference>
<dbReference type="InterPro" id="IPR036640">
    <property type="entry name" value="ABC1_TM_sf"/>
</dbReference>
<evidence type="ECO:0000256" key="4">
    <source>
        <dbReference type="ARBA" id="ARBA00022692"/>
    </source>
</evidence>
<keyword evidence="3" id="KW-1003">Cell membrane</keyword>
<evidence type="ECO:0000313" key="15">
    <source>
        <dbReference type="Proteomes" id="UP000275461"/>
    </source>
</evidence>
<dbReference type="FunFam" id="3.40.50.300:FF:000140">
    <property type="entry name" value="Lipid A export ATP-binding/permease protein MsbA"/>
    <property type="match status" value="1"/>
</dbReference>
<dbReference type="InterPro" id="IPR011917">
    <property type="entry name" value="ABC_transpr_lipidA"/>
</dbReference>
<dbReference type="PANTHER" id="PTHR43394:SF1">
    <property type="entry name" value="ATP-BINDING CASSETTE SUB-FAMILY B MEMBER 10, MITOCHONDRIAL"/>
    <property type="match status" value="1"/>
</dbReference>
<feature type="transmembrane region" description="Helical" evidence="11">
    <location>
        <begin position="256"/>
        <end position="279"/>
    </location>
</feature>
<feature type="domain" description="ABC transmembrane type-1" evidence="13">
    <location>
        <begin position="38"/>
        <end position="320"/>
    </location>
</feature>
<feature type="transmembrane region" description="Helical" evidence="11">
    <location>
        <begin position="33"/>
        <end position="58"/>
    </location>
</feature>
<evidence type="ECO:0000256" key="7">
    <source>
        <dbReference type="ARBA" id="ARBA00022967"/>
    </source>
</evidence>
<comment type="subcellular location">
    <subcellularLocation>
        <location evidence="1">Cell membrane</location>
        <topology evidence="1">Multi-pass membrane protein</topology>
    </subcellularLocation>
</comment>
<dbReference type="CDD" id="cd18552">
    <property type="entry name" value="ABC_6TM_MsbA_like"/>
    <property type="match status" value="1"/>
</dbReference>
<dbReference type="EMBL" id="RCDA01000004">
    <property type="protein sequence ID" value="RLK46987.1"/>
    <property type="molecule type" value="Genomic_DNA"/>
</dbReference>
<keyword evidence="6 14" id="KW-0067">ATP-binding</keyword>
<dbReference type="PROSITE" id="PS00211">
    <property type="entry name" value="ABC_TRANSPORTER_1"/>
    <property type="match status" value="1"/>
</dbReference>
<proteinExistence type="predicted"/>
<feature type="transmembrane region" description="Helical" evidence="11">
    <location>
        <begin position="152"/>
        <end position="170"/>
    </location>
</feature>
<protein>
    <submittedName>
        <fullName evidence="14">Subfamily B ATP-binding cassette protein MsbA</fullName>
    </submittedName>
</protein>
<dbReference type="PANTHER" id="PTHR43394">
    <property type="entry name" value="ATP-DEPENDENT PERMEASE MDL1, MITOCHONDRIAL"/>
    <property type="match status" value="1"/>
</dbReference>
<organism evidence="14 15">
    <name type="scientific">Alkalispirillum mobile</name>
    <dbReference type="NCBI Taxonomy" id="85925"/>
    <lineage>
        <taxon>Bacteria</taxon>
        <taxon>Pseudomonadati</taxon>
        <taxon>Pseudomonadota</taxon>
        <taxon>Gammaproteobacteria</taxon>
        <taxon>Chromatiales</taxon>
        <taxon>Ectothiorhodospiraceae</taxon>
        <taxon>Alkalispirillum</taxon>
    </lineage>
</organism>
<dbReference type="AlphaFoldDB" id="A0A498BVW2"/>
<evidence type="ECO:0000256" key="2">
    <source>
        <dbReference type="ARBA" id="ARBA00022448"/>
    </source>
</evidence>
<dbReference type="InterPro" id="IPR003439">
    <property type="entry name" value="ABC_transporter-like_ATP-bd"/>
</dbReference>